<dbReference type="EMBL" id="AVOT02006778">
    <property type="protein sequence ID" value="MBW0482416.1"/>
    <property type="molecule type" value="Genomic_DNA"/>
</dbReference>
<dbReference type="InterPro" id="IPR009836">
    <property type="entry name" value="GRDP-like"/>
</dbReference>
<accession>A0A9Q3CC94</accession>
<dbReference type="PANTHER" id="PTHR34365">
    <property type="entry name" value="ENOLASE (DUF1399)"/>
    <property type="match status" value="1"/>
</dbReference>
<dbReference type="AlphaFoldDB" id="A0A9Q3CC94"/>
<evidence type="ECO:0000313" key="1">
    <source>
        <dbReference type="EMBL" id="MBW0482416.1"/>
    </source>
</evidence>
<keyword evidence="2" id="KW-1185">Reference proteome</keyword>
<name>A0A9Q3CC94_9BASI</name>
<dbReference type="Pfam" id="PF07173">
    <property type="entry name" value="GRDP-like"/>
    <property type="match status" value="2"/>
</dbReference>
<comment type="caution">
    <text evidence="1">The sequence shown here is derived from an EMBL/GenBank/DDBJ whole genome shotgun (WGS) entry which is preliminary data.</text>
</comment>
<sequence length="601" mass="65870">MKENLPTIHQVQNHLILLKAFYKLKQIIQCKLIKSVSDSHCNQIFSKFLNHSISKFHCWLKSLEDFNQASLSLNELPTLDVLMVWHTYCLNPRWYCEDSLRLYPILQRISFPLELIVSNLKFDSNDNLIIEEEEIFPEHTLKELKNDSSFHTTNNNLKLEFSQLNLHLPVDPDNIFGLERLIQDIRQVLVFHHHFPSSQTNQALSNPSIAGTLTTLKLINNAENFQRFNTRLVNVLKSNAYLNQDDSCTSINDCPSLSLLQALTKTVLSSKGLSRILSAYESSLPFSIELASAVIRQSLFIEKISKLHYTEISIHDQEFLQKSVNRYYAFLELMKSDETKFFVPTLDIDLIWHTHQLTRGWRYCQDTINLVGRLVDHNDNVNDDQLDHSFHETSELWKRHFGVDYSSSCASVHHRSDPQNFAKEEINLLDEDDETTLTQPLKGISTGISNSKLGNSERPQGVEFILQEISSCGSCGASGCESCTRGMVSKNVGPFAGSKCGACHNGGCGAGGCGGGLFNKGNHSSVFSGCGSCSSGGCGAGGCGGSLVEKNLQSLQISACGGCGAGGCGGNLTHAFQPPAISGCGGCGAGGCGAGGCGGGN</sequence>
<organism evidence="1 2">
    <name type="scientific">Austropuccinia psidii MF-1</name>
    <dbReference type="NCBI Taxonomy" id="1389203"/>
    <lineage>
        <taxon>Eukaryota</taxon>
        <taxon>Fungi</taxon>
        <taxon>Dikarya</taxon>
        <taxon>Basidiomycota</taxon>
        <taxon>Pucciniomycotina</taxon>
        <taxon>Pucciniomycetes</taxon>
        <taxon>Pucciniales</taxon>
        <taxon>Sphaerophragmiaceae</taxon>
        <taxon>Austropuccinia</taxon>
    </lineage>
</organism>
<gene>
    <name evidence="1" type="ORF">O181_022131</name>
</gene>
<dbReference type="PANTHER" id="PTHR34365:SF7">
    <property type="entry name" value="GLYCINE-RICH DOMAIN-CONTAINING PROTEIN 1"/>
    <property type="match status" value="1"/>
</dbReference>
<evidence type="ECO:0000313" key="2">
    <source>
        <dbReference type="Proteomes" id="UP000765509"/>
    </source>
</evidence>
<dbReference type="Proteomes" id="UP000765509">
    <property type="component" value="Unassembled WGS sequence"/>
</dbReference>
<proteinExistence type="predicted"/>
<protein>
    <submittedName>
        <fullName evidence="1">Uncharacterized protein</fullName>
    </submittedName>
</protein>
<dbReference type="OrthoDB" id="2684236at2759"/>
<reference evidence="1" key="1">
    <citation type="submission" date="2021-03" db="EMBL/GenBank/DDBJ databases">
        <title>Draft genome sequence of rust myrtle Austropuccinia psidii MF-1, a brazilian biotype.</title>
        <authorList>
            <person name="Quecine M.C."/>
            <person name="Pachon D.M.R."/>
            <person name="Bonatelli M.L."/>
            <person name="Correr F.H."/>
            <person name="Franceschini L.M."/>
            <person name="Leite T.F."/>
            <person name="Margarido G.R.A."/>
            <person name="Almeida C.A."/>
            <person name="Ferrarezi J.A."/>
            <person name="Labate C.A."/>
        </authorList>
    </citation>
    <scope>NUCLEOTIDE SEQUENCE</scope>
    <source>
        <strain evidence="1">MF-1</strain>
    </source>
</reference>